<dbReference type="OrthoDB" id="2415162at2759"/>
<reference evidence="2 4" key="1">
    <citation type="submission" date="2017-11" db="EMBL/GenBank/DDBJ databases">
        <title>The genome of Rhizophagus clarus HR1 reveals common genetic basis of auxotrophy among arbuscular mycorrhizal fungi.</title>
        <authorList>
            <person name="Kobayashi Y."/>
        </authorList>
    </citation>
    <scope>NUCLEOTIDE SEQUENCE [LARGE SCALE GENOMIC DNA]</scope>
    <source>
        <strain evidence="2 4">HR1</strain>
    </source>
</reference>
<reference evidence="3" key="2">
    <citation type="submission" date="2019-10" db="EMBL/GenBank/DDBJ databases">
        <title>Conservation and host-specific expression of non-tandemly repeated heterogenous ribosome RNA gene in arbuscular mycorrhizal fungi.</title>
        <authorList>
            <person name="Maeda T."/>
            <person name="Kobayashi Y."/>
            <person name="Nakagawa T."/>
            <person name="Ezawa T."/>
            <person name="Yamaguchi K."/>
            <person name="Bino T."/>
            <person name="Nishimoto Y."/>
            <person name="Shigenobu S."/>
            <person name="Kawaguchi M."/>
        </authorList>
    </citation>
    <scope>NUCLEOTIDE SEQUENCE</scope>
    <source>
        <strain evidence="3">HR1</strain>
    </source>
</reference>
<dbReference type="EMBL" id="BLAL01000045">
    <property type="protein sequence ID" value="GES79826.1"/>
    <property type="molecule type" value="Genomic_DNA"/>
</dbReference>
<evidence type="ECO:0000313" key="2">
    <source>
        <dbReference type="EMBL" id="GBC08141.1"/>
    </source>
</evidence>
<feature type="compositionally biased region" description="Basic and acidic residues" evidence="1">
    <location>
        <begin position="109"/>
        <end position="118"/>
    </location>
</feature>
<evidence type="ECO:0000256" key="1">
    <source>
        <dbReference type="SAM" id="MobiDB-lite"/>
    </source>
</evidence>
<dbReference type="Proteomes" id="UP000247702">
    <property type="component" value="Unassembled WGS sequence"/>
</dbReference>
<gene>
    <name evidence="3" type="ORF">RCL2_000712200</name>
    <name evidence="2" type="ORF">RclHR1_07920016</name>
</gene>
<proteinExistence type="predicted"/>
<evidence type="ECO:0000313" key="3">
    <source>
        <dbReference type="EMBL" id="GES79826.1"/>
    </source>
</evidence>
<sequence length="118" mass="14202">MDSMDSQRLSHKRVNSRLFFQNKENYDPVNKTFAGTHRNYNINRRTNPKFTNYVFQRRYRDPLTEIFMNTYQQEDSHIMIDTEAVAVEITSTREKKRKKTRTIKPATKPKTESLLKLR</sequence>
<dbReference type="AlphaFoldDB" id="A0A2Z6S0X5"/>
<accession>A0A2Z6S0X5</accession>
<name>A0A2Z6S0X5_9GLOM</name>
<protein>
    <submittedName>
        <fullName evidence="2">Uncharacterized protein</fullName>
    </submittedName>
</protein>
<comment type="caution">
    <text evidence="2">The sequence shown here is derived from an EMBL/GenBank/DDBJ whole genome shotgun (WGS) entry which is preliminary data.</text>
</comment>
<dbReference type="Proteomes" id="UP000615446">
    <property type="component" value="Unassembled WGS sequence"/>
</dbReference>
<keyword evidence="4" id="KW-1185">Reference proteome</keyword>
<feature type="region of interest" description="Disordered" evidence="1">
    <location>
        <begin position="92"/>
        <end position="118"/>
    </location>
</feature>
<evidence type="ECO:0000313" key="4">
    <source>
        <dbReference type="Proteomes" id="UP000247702"/>
    </source>
</evidence>
<dbReference type="EMBL" id="BEXD01004195">
    <property type="protein sequence ID" value="GBC08141.1"/>
    <property type="molecule type" value="Genomic_DNA"/>
</dbReference>
<organism evidence="2 4">
    <name type="scientific">Rhizophagus clarus</name>
    <dbReference type="NCBI Taxonomy" id="94130"/>
    <lineage>
        <taxon>Eukaryota</taxon>
        <taxon>Fungi</taxon>
        <taxon>Fungi incertae sedis</taxon>
        <taxon>Mucoromycota</taxon>
        <taxon>Glomeromycotina</taxon>
        <taxon>Glomeromycetes</taxon>
        <taxon>Glomerales</taxon>
        <taxon>Glomeraceae</taxon>
        <taxon>Rhizophagus</taxon>
    </lineage>
</organism>